<evidence type="ECO:0000313" key="2">
    <source>
        <dbReference type="Proteomes" id="UP000035909"/>
    </source>
</evidence>
<proteinExistence type="predicted"/>
<organism evidence="1 2">
    <name type="scientific">Photobacterium ganghwense</name>
    <dbReference type="NCBI Taxonomy" id="320778"/>
    <lineage>
        <taxon>Bacteria</taxon>
        <taxon>Pseudomonadati</taxon>
        <taxon>Pseudomonadota</taxon>
        <taxon>Gammaproteobacteria</taxon>
        <taxon>Vibrionales</taxon>
        <taxon>Vibrionaceae</taxon>
        <taxon>Photobacterium</taxon>
    </lineage>
</organism>
<dbReference type="AlphaFoldDB" id="A0A0J1HIW3"/>
<dbReference type="PATRIC" id="fig|320778.3.peg.388"/>
<dbReference type="EMBL" id="LDOU01000002">
    <property type="protein sequence ID" value="KLV11506.1"/>
    <property type="molecule type" value="Genomic_DNA"/>
</dbReference>
<dbReference type="RefSeq" id="WP_047883465.1">
    <property type="nucleotide sequence ID" value="NZ_CP071325.1"/>
</dbReference>
<accession>A0A0J1HIW3</accession>
<protein>
    <submittedName>
        <fullName evidence="1">Uncharacterized protein</fullName>
    </submittedName>
</protein>
<dbReference type="OrthoDB" id="5815868at2"/>
<evidence type="ECO:0000313" key="1">
    <source>
        <dbReference type="EMBL" id="KLV11506.1"/>
    </source>
</evidence>
<reference evidence="1 2" key="1">
    <citation type="submission" date="2015-05" db="EMBL/GenBank/DDBJ databases">
        <title>Photobacterium galathea sp. nov.</title>
        <authorList>
            <person name="Machado H."/>
            <person name="Gram L."/>
        </authorList>
    </citation>
    <scope>NUCLEOTIDE SEQUENCE [LARGE SCALE GENOMIC DNA]</scope>
    <source>
        <strain evidence="1 2">DSM 22954</strain>
    </source>
</reference>
<gene>
    <name evidence="1" type="ORF">ABT57_01830</name>
</gene>
<comment type="caution">
    <text evidence="1">The sequence shown here is derived from an EMBL/GenBank/DDBJ whole genome shotgun (WGS) entry which is preliminary data.</text>
</comment>
<dbReference type="Proteomes" id="UP000035909">
    <property type="component" value="Unassembled WGS sequence"/>
</dbReference>
<keyword evidence="2" id="KW-1185">Reference proteome</keyword>
<name>A0A0J1HIW3_9GAMM</name>
<sequence>MKKAKFLILPLLLLLMYPVINGLGCNFSFSIETPSHKKFGSCKAGQYVLIDYPDPHKDNGYTVLKGIFMYAFGNSVLLVTSHQDNTKVITEASIESLNLNNQQFWRQTAMKRISPTSMYVYNEHPKSRLMIVPYQGRLAFSDDKSLR</sequence>